<feature type="domain" description="FCP1 homology" evidence="1">
    <location>
        <begin position="136"/>
        <end position="178"/>
    </location>
</feature>
<dbReference type="EMBL" id="QUTC01001840">
    <property type="protein sequence ID" value="RHY75785.1"/>
    <property type="molecule type" value="Genomic_DNA"/>
</dbReference>
<dbReference type="GO" id="GO:0090364">
    <property type="term" value="P:regulation of proteasome assembly"/>
    <property type="evidence" value="ECO:0007669"/>
    <property type="project" value="InterPro"/>
</dbReference>
<dbReference type="InterPro" id="IPR023214">
    <property type="entry name" value="HAD_sf"/>
</dbReference>
<dbReference type="PANTHER" id="PTHR48493">
    <property type="entry name" value="UBIQUITIN-LIKE DOMAIN-CONTAINING CTD PHOSPHATASE 1"/>
    <property type="match status" value="1"/>
</dbReference>
<comment type="caution">
    <text evidence="2">The sequence shown here is derived from an EMBL/GenBank/DDBJ whole genome shotgun (WGS) entry which is preliminary data.</text>
</comment>
<dbReference type="InterPro" id="IPR036412">
    <property type="entry name" value="HAD-like_sf"/>
</dbReference>
<dbReference type="PANTHER" id="PTHR48493:SF1">
    <property type="entry name" value="UBIQUITIN-LIKE DOMAIN-CONTAINING CTD PHOSPHATASE 1"/>
    <property type="match status" value="1"/>
</dbReference>
<name>A0A397E3F4_APHAT</name>
<accession>A0A397E3F4</accession>
<dbReference type="InterPro" id="IPR004274">
    <property type="entry name" value="FCP1_dom"/>
</dbReference>
<dbReference type="VEuPathDB" id="FungiDB:H257_09947"/>
<proteinExistence type="predicted"/>
<evidence type="ECO:0000313" key="2">
    <source>
        <dbReference type="EMBL" id="RHY75785.1"/>
    </source>
</evidence>
<dbReference type="SUPFAM" id="SSF54236">
    <property type="entry name" value="Ubiquitin-like"/>
    <property type="match status" value="1"/>
</dbReference>
<reference evidence="2 3" key="1">
    <citation type="submission" date="2018-08" db="EMBL/GenBank/DDBJ databases">
        <title>Aphanomyces genome sequencing and annotation.</title>
        <authorList>
            <person name="Minardi D."/>
            <person name="Oidtmann B."/>
            <person name="Van Der Giezen M."/>
            <person name="Studholme D.J."/>
        </authorList>
    </citation>
    <scope>NUCLEOTIDE SEQUENCE [LARGE SCALE GENOMIC DNA]</scope>
    <source>
        <strain evidence="2 3">SA</strain>
    </source>
</reference>
<protein>
    <recommendedName>
        <fullName evidence="1">FCP1 homology domain-containing protein</fullName>
    </recommendedName>
</protein>
<dbReference type="Pfam" id="PF03031">
    <property type="entry name" value="NIF"/>
    <property type="match status" value="1"/>
</dbReference>
<evidence type="ECO:0000313" key="3">
    <source>
        <dbReference type="Proteomes" id="UP000265716"/>
    </source>
</evidence>
<dbReference type="InterPro" id="IPR029071">
    <property type="entry name" value="Ubiquitin-like_domsf"/>
</dbReference>
<dbReference type="InterPro" id="IPR051658">
    <property type="entry name" value="UBLCP1"/>
</dbReference>
<dbReference type="AlphaFoldDB" id="A0A397E3F4"/>
<dbReference type="Gene3D" id="3.40.50.1000">
    <property type="entry name" value="HAD superfamily/HAD-like"/>
    <property type="match status" value="1"/>
</dbReference>
<dbReference type="Gene3D" id="3.10.20.90">
    <property type="entry name" value="Phosphatidylinositol 3-kinase Catalytic Subunit, Chain A, domain 1"/>
    <property type="match status" value="1"/>
</dbReference>
<dbReference type="SUPFAM" id="SSF56784">
    <property type="entry name" value="HAD-like"/>
    <property type="match status" value="1"/>
</dbReference>
<gene>
    <name evidence="2" type="ORF">DYB38_013802</name>
</gene>
<evidence type="ECO:0000259" key="1">
    <source>
        <dbReference type="Pfam" id="PF03031"/>
    </source>
</evidence>
<sequence>KAAVEVTLSGDASILDLKQELHARTRVLPHRQKLVGINQHGKPAGDHVLLCELTLNTPVHKFMLIGTVEDDIFVDPQHMPKHALPSVFSDFGCAFSAGSAEWTKAKAIDDRVDQIADAAQITLIHPFRAHTKLLTSNDIPISRFHRPYIHEFLKLVHQRYDIGIWSQTSWRWIEIKLTELGMLTTPECHKVVWNPRIL</sequence>
<dbReference type="Proteomes" id="UP000265716">
    <property type="component" value="Unassembled WGS sequence"/>
</dbReference>
<organism evidence="2 3">
    <name type="scientific">Aphanomyces astaci</name>
    <name type="common">Crayfish plague agent</name>
    <dbReference type="NCBI Taxonomy" id="112090"/>
    <lineage>
        <taxon>Eukaryota</taxon>
        <taxon>Sar</taxon>
        <taxon>Stramenopiles</taxon>
        <taxon>Oomycota</taxon>
        <taxon>Saprolegniomycetes</taxon>
        <taxon>Saprolegniales</taxon>
        <taxon>Verrucalvaceae</taxon>
        <taxon>Aphanomyces</taxon>
    </lineage>
</organism>
<feature type="non-terminal residue" evidence="2">
    <location>
        <position position="1"/>
    </location>
</feature>